<dbReference type="SMART" id="SM01265">
    <property type="entry name" value="Mab-21"/>
    <property type="match status" value="1"/>
</dbReference>
<comment type="similarity">
    <text evidence="1">Belongs to the mab-21 family.</text>
</comment>
<dbReference type="InterPro" id="IPR024810">
    <property type="entry name" value="MAB21L/cGLR"/>
</dbReference>
<comment type="caution">
    <text evidence="4">The sequence shown here is derived from an EMBL/GenBank/DDBJ whole genome shotgun (WGS) entry which is preliminary data.</text>
</comment>
<evidence type="ECO:0000256" key="1">
    <source>
        <dbReference type="ARBA" id="ARBA00008307"/>
    </source>
</evidence>
<dbReference type="InterPro" id="IPR046906">
    <property type="entry name" value="Mab-21_HhH/H2TH-like"/>
</dbReference>
<dbReference type="Pfam" id="PF03281">
    <property type="entry name" value="Mab-21"/>
    <property type="match status" value="1"/>
</dbReference>
<evidence type="ECO:0000259" key="2">
    <source>
        <dbReference type="Pfam" id="PF03281"/>
    </source>
</evidence>
<dbReference type="PANTHER" id="PTHR10656">
    <property type="entry name" value="CELL FATE DETERMINING PROTEIN MAB21-RELATED"/>
    <property type="match status" value="1"/>
</dbReference>
<feature type="domain" description="Mab-21-like HhH/H2TH-like" evidence="3">
    <location>
        <begin position="259"/>
        <end position="343"/>
    </location>
</feature>
<evidence type="ECO:0008006" key="6">
    <source>
        <dbReference type="Google" id="ProtNLM"/>
    </source>
</evidence>
<dbReference type="Pfam" id="PF20266">
    <property type="entry name" value="Mab-21_C"/>
    <property type="match status" value="1"/>
</dbReference>
<sequence>MEEISQRLYKFLCERVVGSEKIVLYRRQFFNVRDVFLNCTWTKSVEYVSSGSKAVGLHFQGSDLDIMFICKMPVQNNDVKSNSSTCKCINKHFLFLDVHIAQPGFCMIRVDQNHPKLVNKNRKKSQFGNMLSKCVVVTDSGAVLSGKIWKSINANLNCKKMPVKVNGPCLTTLDDSIDFAFALKCHNWAGIAYSFFTRSRSSNWPAEILIENIRHKGFLLVPVGSKSDSVEDNPLEWSVSFSQAEKLLIHSWNHTQFTCYALLKLFVKEVIKKAGNVDKLICSYFLKSTILWISEELSYSIWTPNNLIKCFMSCLQRLIYWNIHEYLPNYFIPEHNMIDRKFEGQPRAALVTILKTFYDIGWLNVLECHSLKEFHCFYAAKVAHSSHEFNIAIMPLVNMFGYDPTITEIVGNKHFDLCVDKVSNFDLSIKTRSIYLLCLICLSEEIAAETFYRSHQQSNKRNYSLRRKWFCPAIIATYKDSLSGWLRIALYFYFHKQYNEAITVLNYGRLTCTVEKLFTFNLRDCTDFFVTRSPKEILQNNATFKDIRLRTMRKFMLRPEPKTTIETDLFIHLSNKPRAILCPSVVFLHYIQFLCFYQLNDMTQLRISLQRLHWTVKNNYCIDRISPWKNRACLYLSRAYQIIGYEKEASFWLSVAQRLKDKSSKTQ</sequence>
<feature type="domain" description="Mab-21-like nucleotidyltransferase" evidence="2">
    <location>
        <begin position="158"/>
        <end position="250"/>
    </location>
</feature>
<dbReference type="EMBL" id="UYJE01008029">
    <property type="protein sequence ID" value="VDI60372.1"/>
    <property type="molecule type" value="Genomic_DNA"/>
</dbReference>
<dbReference type="InterPro" id="IPR046903">
    <property type="entry name" value="Mab-21-like_nuc_Trfase"/>
</dbReference>
<evidence type="ECO:0000313" key="4">
    <source>
        <dbReference type="EMBL" id="VDI60372.1"/>
    </source>
</evidence>
<dbReference type="PANTHER" id="PTHR10656:SF69">
    <property type="entry name" value="MAB-21-LIKE HHH_H2TH-LIKE DOMAIN-CONTAINING PROTEIN"/>
    <property type="match status" value="1"/>
</dbReference>
<accession>A0A8B6G8J8</accession>
<dbReference type="OrthoDB" id="6086781at2759"/>
<dbReference type="AlphaFoldDB" id="A0A8B6G8J8"/>
<keyword evidence="5" id="KW-1185">Reference proteome</keyword>
<protein>
    <recommendedName>
        <fullName evidence="6">Mab-21-like HhH/H2TH-like domain-containing protein</fullName>
    </recommendedName>
</protein>
<gene>
    <name evidence="4" type="ORF">MGAL_10B002320</name>
</gene>
<evidence type="ECO:0000313" key="5">
    <source>
        <dbReference type="Proteomes" id="UP000596742"/>
    </source>
</evidence>
<evidence type="ECO:0000259" key="3">
    <source>
        <dbReference type="Pfam" id="PF20266"/>
    </source>
</evidence>
<reference evidence="4" key="1">
    <citation type="submission" date="2018-11" db="EMBL/GenBank/DDBJ databases">
        <authorList>
            <person name="Alioto T."/>
            <person name="Alioto T."/>
        </authorList>
    </citation>
    <scope>NUCLEOTIDE SEQUENCE</scope>
</reference>
<dbReference type="Proteomes" id="UP000596742">
    <property type="component" value="Unassembled WGS sequence"/>
</dbReference>
<proteinExistence type="inferred from homology"/>
<organism evidence="4 5">
    <name type="scientific">Mytilus galloprovincialis</name>
    <name type="common">Mediterranean mussel</name>
    <dbReference type="NCBI Taxonomy" id="29158"/>
    <lineage>
        <taxon>Eukaryota</taxon>
        <taxon>Metazoa</taxon>
        <taxon>Spiralia</taxon>
        <taxon>Lophotrochozoa</taxon>
        <taxon>Mollusca</taxon>
        <taxon>Bivalvia</taxon>
        <taxon>Autobranchia</taxon>
        <taxon>Pteriomorphia</taxon>
        <taxon>Mytilida</taxon>
        <taxon>Mytiloidea</taxon>
        <taxon>Mytilidae</taxon>
        <taxon>Mytilinae</taxon>
        <taxon>Mytilus</taxon>
    </lineage>
</organism>
<name>A0A8B6G8J8_MYTGA</name>
<dbReference type="Gene3D" id="1.10.1410.40">
    <property type="match status" value="1"/>
</dbReference>